<reference evidence="1 2" key="2">
    <citation type="submission" date="2020-01" db="EMBL/GenBank/DDBJ databases">
        <title>Microvirga sp. nov., an arsenate reduction bacterium isolated from Tibet hotspring sediments.</title>
        <authorList>
            <person name="Xian W.-D."/>
            <person name="Li W.-J."/>
        </authorList>
    </citation>
    <scope>NUCLEOTIDE SEQUENCE [LARGE SCALE GENOMIC DNA]</scope>
    <source>
        <strain evidence="1 2">KCTC 23863</strain>
    </source>
</reference>
<dbReference type="RefSeq" id="WP_160884496.1">
    <property type="nucleotide sequence ID" value="NZ_WURB01000006.1"/>
</dbReference>
<sequence>MRRPGTRNEQFIQRIPSDVIDRIRGTKLLIPVGDRIVTKKIGPTAQDIRLSLSTSDPKVAKERHAQVSAALAKHYAAARQGPRRLTPKETVALAGIAYRIWVDAFDDDPRPSRSLGPGD</sequence>
<organism evidence="1 2">
    <name type="scientific">Microvirga makkahensis</name>
    <dbReference type="NCBI Taxonomy" id="1128670"/>
    <lineage>
        <taxon>Bacteria</taxon>
        <taxon>Pseudomonadati</taxon>
        <taxon>Pseudomonadota</taxon>
        <taxon>Alphaproteobacteria</taxon>
        <taxon>Hyphomicrobiales</taxon>
        <taxon>Methylobacteriaceae</taxon>
        <taxon>Microvirga</taxon>
    </lineage>
</organism>
<reference evidence="1 2" key="1">
    <citation type="submission" date="2019-12" db="EMBL/GenBank/DDBJ databases">
        <authorList>
            <person name="Yuan C.-G."/>
        </authorList>
    </citation>
    <scope>NUCLEOTIDE SEQUENCE [LARGE SCALE GENOMIC DNA]</scope>
    <source>
        <strain evidence="1 2">KCTC 23863</strain>
    </source>
</reference>
<dbReference type="Proteomes" id="UP000436483">
    <property type="component" value="Unassembled WGS sequence"/>
</dbReference>
<protein>
    <submittedName>
        <fullName evidence="1">Uncharacterized protein</fullName>
    </submittedName>
</protein>
<dbReference type="AlphaFoldDB" id="A0A7X3MRH3"/>
<proteinExistence type="predicted"/>
<accession>A0A7X3MRH3</accession>
<gene>
    <name evidence="1" type="ORF">GR328_10630</name>
</gene>
<dbReference type="OrthoDB" id="9784724at2"/>
<keyword evidence="2" id="KW-1185">Reference proteome</keyword>
<name>A0A7X3MRH3_9HYPH</name>
<dbReference type="EMBL" id="WURB01000006">
    <property type="protein sequence ID" value="MXQ11907.1"/>
    <property type="molecule type" value="Genomic_DNA"/>
</dbReference>
<evidence type="ECO:0000313" key="2">
    <source>
        <dbReference type="Proteomes" id="UP000436483"/>
    </source>
</evidence>
<evidence type="ECO:0000313" key="1">
    <source>
        <dbReference type="EMBL" id="MXQ11907.1"/>
    </source>
</evidence>
<comment type="caution">
    <text evidence="1">The sequence shown here is derived from an EMBL/GenBank/DDBJ whole genome shotgun (WGS) entry which is preliminary data.</text>
</comment>